<dbReference type="InterPro" id="IPR036208">
    <property type="entry name" value="VHL_sf"/>
</dbReference>
<dbReference type="Gene3D" id="2.60.40.780">
    <property type="entry name" value="von Hippel-Lindau disease tumour suppressor, beta domain"/>
    <property type="match status" value="1"/>
</dbReference>
<dbReference type="Proteomes" id="UP000237889">
    <property type="component" value="Chromosome"/>
</dbReference>
<evidence type="ECO:0000313" key="5">
    <source>
        <dbReference type="Proteomes" id="UP000237889"/>
    </source>
</evidence>
<dbReference type="InterPro" id="IPR037140">
    <property type="entry name" value="VHL_beta_dom_sf"/>
</dbReference>
<proteinExistence type="predicted"/>
<evidence type="ECO:0000256" key="1">
    <source>
        <dbReference type="SAM" id="MobiDB-lite"/>
    </source>
</evidence>
<feature type="region of interest" description="Disordered" evidence="1">
    <location>
        <begin position="21"/>
        <end position="52"/>
    </location>
</feature>
<dbReference type="RefSeq" id="WP_106747767.1">
    <property type="nucleotide sequence ID" value="NZ_CP027668.1"/>
</dbReference>
<feature type="signal peptide" evidence="2">
    <location>
        <begin position="1"/>
        <end position="25"/>
    </location>
</feature>
<accession>A0A2S0N8U5</accession>
<dbReference type="InterPro" id="IPR024053">
    <property type="entry name" value="VHL_beta_dom"/>
</dbReference>
<dbReference type="KEGG" id="phr:C6569_04815"/>
<dbReference type="Pfam" id="PF01847">
    <property type="entry name" value="VHL"/>
    <property type="match status" value="1"/>
</dbReference>
<keyword evidence="5" id="KW-1185">Reference proteome</keyword>
<feature type="domain" description="von Hippel-Lindau disease tumour suppressor beta" evidence="3">
    <location>
        <begin position="46"/>
        <end position="99"/>
    </location>
</feature>
<evidence type="ECO:0000256" key="2">
    <source>
        <dbReference type="SAM" id="SignalP"/>
    </source>
</evidence>
<feature type="chain" id="PRO_5015566092" description="von Hippel-Lindau disease tumour suppressor beta domain-containing protein" evidence="2">
    <location>
        <begin position="26"/>
        <end position="122"/>
    </location>
</feature>
<dbReference type="EMBL" id="CP027668">
    <property type="protein sequence ID" value="AVO44437.1"/>
    <property type="molecule type" value="Genomic_DNA"/>
</dbReference>
<reference evidence="4 5" key="1">
    <citation type="submission" date="2018-03" db="EMBL/GenBank/DDBJ databases">
        <title>Genome sequencing of Phreatobacter sp.</title>
        <authorList>
            <person name="Kim S.-J."/>
            <person name="Heo J."/>
            <person name="Kwon S.-W."/>
        </authorList>
    </citation>
    <scope>NUCLEOTIDE SEQUENCE [LARGE SCALE GENOMIC DNA]</scope>
    <source>
        <strain evidence="4 5">S-12</strain>
    </source>
</reference>
<gene>
    <name evidence="4" type="ORF">C6569_04815</name>
</gene>
<evidence type="ECO:0000259" key="3">
    <source>
        <dbReference type="Pfam" id="PF01847"/>
    </source>
</evidence>
<organism evidence="4 5">
    <name type="scientific">Phreatobacter cathodiphilus</name>
    <dbReference type="NCBI Taxonomy" id="1868589"/>
    <lineage>
        <taxon>Bacteria</taxon>
        <taxon>Pseudomonadati</taxon>
        <taxon>Pseudomonadota</taxon>
        <taxon>Alphaproteobacteria</taxon>
        <taxon>Hyphomicrobiales</taxon>
        <taxon>Phreatobacteraceae</taxon>
        <taxon>Phreatobacter</taxon>
    </lineage>
</organism>
<dbReference type="AlphaFoldDB" id="A0A2S0N8U5"/>
<sequence>MKAYTVVLAFCAALIVSNVPSSTQAQQRQPEPPIAGPGCPRAGTKSPRSSQRVPVTFFNGQHREAHLYWVDFNGNSVFYAKINRGQQYQVNSFAGHVWVALNERGRCVSTFAVSPAGGTIGL</sequence>
<keyword evidence="2" id="KW-0732">Signal</keyword>
<dbReference type="OrthoDB" id="7817988at2"/>
<name>A0A2S0N8U5_9HYPH</name>
<dbReference type="SUPFAM" id="SSF49468">
    <property type="entry name" value="VHL"/>
    <property type="match status" value="1"/>
</dbReference>
<evidence type="ECO:0000313" key="4">
    <source>
        <dbReference type="EMBL" id="AVO44437.1"/>
    </source>
</evidence>
<protein>
    <recommendedName>
        <fullName evidence="3">von Hippel-Lindau disease tumour suppressor beta domain-containing protein</fullName>
    </recommendedName>
</protein>